<evidence type="ECO:0000256" key="3">
    <source>
        <dbReference type="ARBA" id="ARBA00022741"/>
    </source>
</evidence>
<organism evidence="10 11">
    <name type="scientific">Populus alba x Populus x berolinensis</name>
    <dbReference type="NCBI Taxonomy" id="444605"/>
    <lineage>
        <taxon>Eukaryota</taxon>
        <taxon>Viridiplantae</taxon>
        <taxon>Streptophyta</taxon>
        <taxon>Embryophyta</taxon>
        <taxon>Tracheophyta</taxon>
        <taxon>Spermatophyta</taxon>
        <taxon>Magnoliopsida</taxon>
        <taxon>eudicotyledons</taxon>
        <taxon>Gunneridae</taxon>
        <taxon>Pentapetalae</taxon>
        <taxon>rosids</taxon>
        <taxon>fabids</taxon>
        <taxon>Malpighiales</taxon>
        <taxon>Salicaceae</taxon>
        <taxon>Saliceae</taxon>
        <taxon>Populus</taxon>
    </lineage>
</organism>
<accession>A0AAD6LA57</accession>
<dbReference type="GO" id="GO:0051707">
    <property type="term" value="P:response to other organism"/>
    <property type="evidence" value="ECO:0007669"/>
    <property type="project" value="UniProtKB-ARBA"/>
</dbReference>
<keyword evidence="1" id="KW-0433">Leucine-rich repeat</keyword>
<dbReference type="Gene3D" id="3.80.10.10">
    <property type="entry name" value="Ribonuclease Inhibitor"/>
    <property type="match status" value="1"/>
</dbReference>
<dbReference type="FunFam" id="3.40.50.300:FF:001091">
    <property type="entry name" value="Probable disease resistance protein At1g61300"/>
    <property type="match status" value="1"/>
</dbReference>
<dbReference type="Gene3D" id="1.20.5.4130">
    <property type="match status" value="1"/>
</dbReference>
<protein>
    <submittedName>
        <fullName evidence="10">Disease resistance protein RGA3</fullName>
    </submittedName>
</protein>
<evidence type="ECO:0000259" key="7">
    <source>
        <dbReference type="Pfam" id="PF18052"/>
    </source>
</evidence>
<evidence type="ECO:0000313" key="10">
    <source>
        <dbReference type="EMBL" id="KAJ6956941.1"/>
    </source>
</evidence>
<dbReference type="Pfam" id="PF25019">
    <property type="entry name" value="LRR_R13L1-DRL21"/>
    <property type="match status" value="1"/>
</dbReference>
<evidence type="ECO:0000256" key="1">
    <source>
        <dbReference type="ARBA" id="ARBA00022614"/>
    </source>
</evidence>
<dbReference type="InterPro" id="IPR058922">
    <property type="entry name" value="WHD_DRP"/>
</dbReference>
<dbReference type="InterPro" id="IPR027417">
    <property type="entry name" value="P-loop_NTPase"/>
</dbReference>
<evidence type="ECO:0000259" key="8">
    <source>
        <dbReference type="Pfam" id="PF23559"/>
    </source>
</evidence>
<evidence type="ECO:0000313" key="11">
    <source>
        <dbReference type="Proteomes" id="UP001164929"/>
    </source>
</evidence>
<keyword evidence="2" id="KW-0677">Repeat</keyword>
<dbReference type="Pfam" id="PF00931">
    <property type="entry name" value="NB-ARC"/>
    <property type="match status" value="1"/>
</dbReference>
<evidence type="ECO:0000259" key="6">
    <source>
        <dbReference type="Pfam" id="PF00931"/>
    </source>
</evidence>
<evidence type="ECO:0000259" key="9">
    <source>
        <dbReference type="Pfam" id="PF25019"/>
    </source>
</evidence>
<dbReference type="Pfam" id="PF23559">
    <property type="entry name" value="WHD_DRP"/>
    <property type="match status" value="1"/>
</dbReference>
<dbReference type="CDD" id="cd14798">
    <property type="entry name" value="RX-CC_like"/>
    <property type="match status" value="1"/>
</dbReference>
<dbReference type="Gene3D" id="1.10.10.10">
    <property type="entry name" value="Winged helix-like DNA-binding domain superfamily/Winged helix DNA-binding domain"/>
    <property type="match status" value="1"/>
</dbReference>
<dbReference type="PRINTS" id="PR00364">
    <property type="entry name" value="DISEASERSIST"/>
</dbReference>
<keyword evidence="3" id="KW-0547">Nucleotide-binding</keyword>
<dbReference type="InterPro" id="IPR041118">
    <property type="entry name" value="Rx_N"/>
</dbReference>
<name>A0AAD6LA57_9ROSI</name>
<keyword evidence="5" id="KW-0067">ATP-binding</keyword>
<dbReference type="GO" id="GO:0043531">
    <property type="term" value="F:ADP binding"/>
    <property type="evidence" value="ECO:0007669"/>
    <property type="project" value="InterPro"/>
</dbReference>
<evidence type="ECO:0000256" key="5">
    <source>
        <dbReference type="ARBA" id="ARBA00022840"/>
    </source>
</evidence>
<dbReference type="Gene3D" id="3.40.50.300">
    <property type="entry name" value="P-loop containing nucleotide triphosphate hydrolases"/>
    <property type="match status" value="1"/>
</dbReference>
<evidence type="ECO:0000256" key="2">
    <source>
        <dbReference type="ARBA" id="ARBA00022737"/>
    </source>
</evidence>
<dbReference type="GO" id="GO:0006952">
    <property type="term" value="P:defense response"/>
    <property type="evidence" value="ECO:0007669"/>
    <property type="project" value="UniProtKB-KW"/>
</dbReference>
<feature type="domain" description="Disease resistance N-terminal" evidence="7">
    <location>
        <begin position="6"/>
        <end position="96"/>
    </location>
</feature>
<dbReference type="SUPFAM" id="SSF52540">
    <property type="entry name" value="P-loop containing nucleoside triphosphate hydrolases"/>
    <property type="match status" value="1"/>
</dbReference>
<dbReference type="SUPFAM" id="SSF52058">
    <property type="entry name" value="L domain-like"/>
    <property type="match status" value="1"/>
</dbReference>
<evidence type="ECO:0000256" key="4">
    <source>
        <dbReference type="ARBA" id="ARBA00022821"/>
    </source>
</evidence>
<comment type="caution">
    <text evidence="10">The sequence shown here is derived from an EMBL/GenBank/DDBJ whole genome shotgun (WGS) entry which is preliminary data.</text>
</comment>
<proteinExistence type="predicted"/>
<dbReference type="PANTHER" id="PTHR36766">
    <property type="entry name" value="PLANT BROAD-SPECTRUM MILDEW RESISTANCE PROTEIN RPW8"/>
    <property type="match status" value="1"/>
</dbReference>
<dbReference type="Gene3D" id="1.10.8.430">
    <property type="entry name" value="Helical domain of apoptotic protease-activating factors"/>
    <property type="match status" value="1"/>
</dbReference>
<dbReference type="GO" id="GO:0005524">
    <property type="term" value="F:ATP binding"/>
    <property type="evidence" value="ECO:0007669"/>
    <property type="project" value="UniProtKB-KW"/>
</dbReference>
<dbReference type="PROSITE" id="PS51450">
    <property type="entry name" value="LRR"/>
    <property type="match status" value="1"/>
</dbReference>
<dbReference type="FunFam" id="1.10.10.10:FF:000322">
    <property type="entry name" value="Probable disease resistance protein At1g63360"/>
    <property type="match status" value="1"/>
</dbReference>
<feature type="domain" description="NB-ARC" evidence="6">
    <location>
        <begin position="176"/>
        <end position="353"/>
    </location>
</feature>
<dbReference type="AlphaFoldDB" id="A0AAD6LA57"/>
<dbReference type="Proteomes" id="UP001164929">
    <property type="component" value="Chromosome 18"/>
</dbReference>
<dbReference type="InterPro" id="IPR036388">
    <property type="entry name" value="WH-like_DNA-bd_sf"/>
</dbReference>
<keyword evidence="11" id="KW-1185">Reference proteome</keyword>
<dbReference type="Pfam" id="PF18052">
    <property type="entry name" value="Rx_N"/>
    <property type="match status" value="1"/>
</dbReference>
<dbReference type="PANTHER" id="PTHR36766:SF45">
    <property type="entry name" value="NB-ARC DOMAIN-CONTAINING PROTEIN"/>
    <property type="match status" value="1"/>
</dbReference>
<dbReference type="InterPro" id="IPR002182">
    <property type="entry name" value="NB-ARC"/>
</dbReference>
<reference evidence="10 11" key="1">
    <citation type="journal article" date="2023" name="Mol. Ecol. Resour.">
        <title>Chromosome-level genome assembly of a triploid poplar Populus alba 'Berolinensis'.</title>
        <authorList>
            <person name="Chen S."/>
            <person name="Yu Y."/>
            <person name="Wang X."/>
            <person name="Wang S."/>
            <person name="Zhang T."/>
            <person name="Zhou Y."/>
            <person name="He R."/>
            <person name="Meng N."/>
            <person name="Wang Y."/>
            <person name="Liu W."/>
            <person name="Liu Z."/>
            <person name="Liu J."/>
            <person name="Guo Q."/>
            <person name="Huang H."/>
            <person name="Sederoff R.R."/>
            <person name="Wang G."/>
            <person name="Qu G."/>
            <person name="Chen S."/>
        </authorList>
    </citation>
    <scope>NUCLEOTIDE SEQUENCE [LARGE SCALE GENOMIC DNA]</scope>
    <source>
        <strain evidence="10">SC-2020</strain>
    </source>
</reference>
<keyword evidence="4" id="KW-0611">Plant defense</keyword>
<dbReference type="InterPro" id="IPR001611">
    <property type="entry name" value="Leu-rich_rpt"/>
</dbReference>
<dbReference type="InterPro" id="IPR056789">
    <property type="entry name" value="LRR_R13L1-DRL21"/>
</dbReference>
<dbReference type="InterPro" id="IPR042197">
    <property type="entry name" value="Apaf_helical"/>
</dbReference>
<dbReference type="InterPro" id="IPR038005">
    <property type="entry name" value="RX-like_CC"/>
</dbReference>
<feature type="domain" description="Disease resistance protein winged helix" evidence="8">
    <location>
        <begin position="438"/>
        <end position="510"/>
    </location>
</feature>
<dbReference type="InterPro" id="IPR032675">
    <property type="entry name" value="LRR_dom_sf"/>
</dbReference>
<gene>
    <name evidence="10" type="ORF">NC653_038995</name>
</gene>
<sequence length="956" mass="108578">MADGLVSVVLEQLSSIFIQEVKREVRLVVGVKSEVKKLTSNFQAIQAVLADAEERQLKDQLVKHWLDQLKDVSYDMDDVLDEWRTAIAKSQSEVNEHPRKNTRKVCSFMIFSCFRFREVGLRRDIALKIKELNERIDGIAIEKNMFDFKSSKVEIKQLEHRKTASVIDVEEVKGREMDKDRVMKMLFSAESSQGPALRTISLVGMGGIGKTTLAQLVYNDHEVATHFEKRIWICVSDPFDETKIAKAILEALKGSASDLIELQTLIENIQSLIRGKKFLLVLDDVWNEDSTKWEQLRNSLKCGCLPGSSILVTTRKRNVANCMGSSPGTDILELGLLSTDECWSLFSQLAFFEKNSKERGDLEDIGRKIAAKCKGLPLAVKSLGSLLRFKSRIEEWESVLNSHVWETEEAESKILAPLWLSYNDLPSDMRPCFSYCAVFPKDFRFERDTLIKLWMAQGFLRETQNKEMEVRGRECFEALAARSFFQDFEKNKDDGSIYACKMHDMVHDLAQNLTKNECFSVDIDGVSESKIDSFSRDARHSMIVFRNFQTDPLPATIHSLKKLRSLIVGGYPSSMNAALPKLIANLSCLRTLRLPGCGIEEVPSNIGKLIHLRHVDLSTNEIRELPEEMCELYNMLTLDVSVCEELERLPDNIGRLVKLRHLSVLNCDFLKMRGVEGLSSLQELDVFHVNGSGEESNIGDLRNLNHLQGSLIIKWLGDVKDPDEVKKAELHNKKHLTQLDLWVDYRTDRRIICDDKVLEALEPPPNIYSLKIYDYQGVIPVFPSCTNKLRVVVLWKWGKIENLPPLGKLPSLEELSIFDMGCVGRVGREFLGLGVDSDISIGEMTSSSSNTIIAFPKLKSLSFWSMEKWEEWEEWEGGNEDKTNISISTIIMPSLRSLEIWGCEKLKALPDYVLQSTTLEQLEIGGSSILEEQYLKEGGEGWPNASHTPVITKYGR</sequence>
<feature type="domain" description="R13L1/DRL21-like LRR repeat region" evidence="9">
    <location>
        <begin position="698"/>
        <end position="820"/>
    </location>
</feature>
<dbReference type="EMBL" id="JAQIZT010000018">
    <property type="protein sequence ID" value="KAJ6956941.1"/>
    <property type="molecule type" value="Genomic_DNA"/>
</dbReference>